<evidence type="ECO:0000313" key="3">
    <source>
        <dbReference type="Proteomes" id="UP000224634"/>
    </source>
</evidence>
<dbReference type="GO" id="GO:0032040">
    <property type="term" value="C:small-subunit processome"/>
    <property type="evidence" value="ECO:0007669"/>
    <property type="project" value="TreeGrafter"/>
</dbReference>
<feature type="compositionally biased region" description="Acidic residues" evidence="1">
    <location>
        <begin position="81"/>
        <end position="91"/>
    </location>
</feature>
<gene>
    <name evidence="2" type="ORF">AJ80_09698</name>
</gene>
<dbReference type="GO" id="GO:0000462">
    <property type="term" value="P:maturation of SSU-rRNA from tricistronic rRNA transcript (SSU-rRNA, 5.8S rRNA, LSU-rRNA)"/>
    <property type="evidence" value="ECO:0007669"/>
    <property type="project" value="TreeGrafter"/>
</dbReference>
<reference evidence="2 3" key="1">
    <citation type="submission" date="2017-10" db="EMBL/GenBank/DDBJ databases">
        <title>Comparative genomics in systemic dimorphic fungi from Ajellomycetaceae.</title>
        <authorList>
            <person name="Munoz J.F."/>
            <person name="Mcewen J.G."/>
            <person name="Clay O.K."/>
            <person name="Cuomo C.A."/>
        </authorList>
    </citation>
    <scope>NUCLEOTIDE SEQUENCE [LARGE SCALE GENOMIC DNA]</scope>
    <source>
        <strain evidence="2 3">UAMH7299</strain>
    </source>
</reference>
<feature type="region of interest" description="Disordered" evidence="1">
    <location>
        <begin position="123"/>
        <end position="163"/>
    </location>
</feature>
<feature type="compositionally biased region" description="Basic and acidic residues" evidence="1">
    <location>
        <begin position="124"/>
        <end position="140"/>
    </location>
</feature>
<name>A0A2B7WLT1_POLH7</name>
<keyword evidence="3" id="KW-1185">Reference proteome</keyword>
<proteinExistence type="predicted"/>
<dbReference type="PANTHER" id="PTHR13237:SF9">
    <property type="entry name" value="NEUROGUIDIN"/>
    <property type="match status" value="1"/>
</dbReference>
<protein>
    <submittedName>
        <fullName evidence="2">Uncharacterized protein</fullName>
    </submittedName>
</protein>
<comment type="caution">
    <text evidence="2">The sequence shown here is derived from an EMBL/GenBank/DDBJ whole genome shotgun (WGS) entry which is preliminary data.</text>
</comment>
<evidence type="ECO:0000256" key="1">
    <source>
        <dbReference type="SAM" id="MobiDB-lite"/>
    </source>
</evidence>
<feature type="region of interest" description="Disordered" evidence="1">
    <location>
        <begin position="68"/>
        <end position="108"/>
    </location>
</feature>
<dbReference type="STRING" id="1447883.A0A2B7WLT1"/>
<accession>A0A2B7WLT1</accession>
<dbReference type="Proteomes" id="UP000224634">
    <property type="component" value="Unassembled WGS sequence"/>
</dbReference>
<organism evidence="2 3">
    <name type="scientific">Polytolypa hystricis (strain UAMH7299)</name>
    <dbReference type="NCBI Taxonomy" id="1447883"/>
    <lineage>
        <taxon>Eukaryota</taxon>
        <taxon>Fungi</taxon>
        <taxon>Dikarya</taxon>
        <taxon>Ascomycota</taxon>
        <taxon>Pezizomycotina</taxon>
        <taxon>Eurotiomycetes</taxon>
        <taxon>Eurotiomycetidae</taxon>
        <taxon>Onygenales</taxon>
        <taxon>Onygenales incertae sedis</taxon>
        <taxon>Polytolypa</taxon>
    </lineage>
</organism>
<dbReference type="AlphaFoldDB" id="A0A2B7WLT1"/>
<feature type="compositionally biased region" description="Acidic residues" evidence="1">
    <location>
        <begin position="98"/>
        <end position="108"/>
    </location>
</feature>
<evidence type="ECO:0000313" key="2">
    <source>
        <dbReference type="EMBL" id="PGG97479.1"/>
    </source>
</evidence>
<dbReference type="OrthoDB" id="203440at2759"/>
<sequence length="220" mass="23665">MASAVEQSNSDSLLLTTSLLENSKNADASSLQAEVLKKLTELRIFLEQGVQPLEGKLKYQVDKVLKAAEDAERSKKQSSPDSDEDDSEDDSEIKSGSEEDSGAEEDEPEINVLAYRPNLSAFAKGKDQDKAKTKSDKTDAAADGIYRPPKIKPTALPESTPSHCEEQEACCSAKSRVIDKFVSAEMSSAPLAEPSISSTICADGRTVAFSDSTVLLFVVL</sequence>
<dbReference type="PANTHER" id="PTHR13237">
    <property type="entry name" value="SOMETHING ABOUT SILENCING PROTEIN 10-RELATED"/>
    <property type="match status" value="1"/>
</dbReference>
<dbReference type="EMBL" id="PDNA01000320">
    <property type="protein sequence ID" value="PGG97479.1"/>
    <property type="molecule type" value="Genomic_DNA"/>
</dbReference>